<proteinExistence type="predicted"/>
<keyword evidence="3" id="KW-1185">Reference proteome</keyword>
<evidence type="ECO:0000313" key="2">
    <source>
        <dbReference type="EMBL" id="KDP20797.1"/>
    </source>
</evidence>
<reference evidence="2 3" key="1">
    <citation type="journal article" date="2014" name="PLoS ONE">
        <title>Global Analysis of Gene Expression Profiles in Physic Nut (Jatropha curcas L.) Seedlings Exposed to Salt Stress.</title>
        <authorList>
            <person name="Zhang L."/>
            <person name="Zhang C."/>
            <person name="Wu P."/>
            <person name="Chen Y."/>
            <person name="Li M."/>
            <person name="Jiang H."/>
            <person name="Wu G."/>
        </authorList>
    </citation>
    <scope>NUCLEOTIDE SEQUENCE [LARGE SCALE GENOMIC DNA]</scope>
    <source>
        <strain evidence="3">cv. GZQX0401</strain>
        <tissue evidence="2">Young leaves</tissue>
    </source>
</reference>
<dbReference type="PANTHER" id="PTHR10621:SF0">
    <property type="entry name" value="UV EXCISION REPAIR PROTEIN RAD23"/>
    <property type="match status" value="1"/>
</dbReference>
<organism evidence="2 3">
    <name type="scientific">Jatropha curcas</name>
    <name type="common">Barbados nut</name>
    <dbReference type="NCBI Taxonomy" id="180498"/>
    <lineage>
        <taxon>Eukaryota</taxon>
        <taxon>Viridiplantae</taxon>
        <taxon>Streptophyta</taxon>
        <taxon>Embryophyta</taxon>
        <taxon>Tracheophyta</taxon>
        <taxon>Spermatophyta</taxon>
        <taxon>Magnoliopsida</taxon>
        <taxon>eudicotyledons</taxon>
        <taxon>Gunneridae</taxon>
        <taxon>Pentapetalae</taxon>
        <taxon>rosids</taxon>
        <taxon>fabids</taxon>
        <taxon>Malpighiales</taxon>
        <taxon>Euphorbiaceae</taxon>
        <taxon>Crotonoideae</taxon>
        <taxon>Jatropheae</taxon>
        <taxon>Jatropha</taxon>
    </lineage>
</organism>
<evidence type="ECO:0000313" key="3">
    <source>
        <dbReference type="Proteomes" id="UP000027138"/>
    </source>
</evidence>
<protein>
    <recommendedName>
        <fullName evidence="1">Ubiquitin-like domain-containing protein</fullName>
    </recommendedName>
</protein>
<dbReference type="EMBL" id="KK915662">
    <property type="protein sequence ID" value="KDP20797.1"/>
    <property type="molecule type" value="Genomic_DNA"/>
</dbReference>
<dbReference type="Gene3D" id="3.10.20.90">
    <property type="entry name" value="Phosphatidylinositol 3-kinase Catalytic Subunit, Chain A, domain 1"/>
    <property type="match status" value="1"/>
</dbReference>
<dbReference type="PANTHER" id="PTHR10621">
    <property type="entry name" value="UV EXCISION REPAIR PROTEIN RAD23"/>
    <property type="match status" value="1"/>
</dbReference>
<dbReference type="GO" id="GO:0070628">
    <property type="term" value="F:proteasome binding"/>
    <property type="evidence" value="ECO:0007669"/>
    <property type="project" value="TreeGrafter"/>
</dbReference>
<dbReference type="AlphaFoldDB" id="A0A067JAK8"/>
<dbReference type="Proteomes" id="UP000027138">
    <property type="component" value="Unassembled WGS sequence"/>
</dbReference>
<dbReference type="CDD" id="cd17039">
    <property type="entry name" value="Ubl_ubiquitin_like"/>
    <property type="match status" value="2"/>
</dbReference>
<dbReference type="GO" id="GO:0043161">
    <property type="term" value="P:proteasome-mediated ubiquitin-dependent protein catabolic process"/>
    <property type="evidence" value="ECO:0007669"/>
    <property type="project" value="TreeGrafter"/>
</dbReference>
<evidence type="ECO:0000259" key="1">
    <source>
        <dbReference type="PROSITE" id="PS50053"/>
    </source>
</evidence>
<dbReference type="PROSITE" id="PS50053">
    <property type="entry name" value="UBIQUITIN_2"/>
    <property type="match status" value="1"/>
</dbReference>
<dbReference type="Pfam" id="PF14560">
    <property type="entry name" value="Ubiquitin_2"/>
    <property type="match status" value="1"/>
</dbReference>
<dbReference type="GO" id="GO:0031593">
    <property type="term" value="F:polyubiquitin modification-dependent protein binding"/>
    <property type="evidence" value="ECO:0007669"/>
    <property type="project" value="TreeGrafter"/>
</dbReference>
<dbReference type="GO" id="GO:0005829">
    <property type="term" value="C:cytosol"/>
    <property type="evidence" value="ECO:0007669"/>
    <property type="project" value="TreeGrafter"/>
</dbReference>
<dbReference type="InterPro" id="IPR000626">
    <property type="entry name" value="Ubiquitin-like_dom"/>
</dbReference>
<name>A0A067JAK8_JATCU</name>
<feature type="domain" description="Ubiquitin-like" evidence="1">
    <location>
        <begin position="92"/>
        <end position="138"/>
    </location>
</feature>
<gene>
    <name evidence="2" type="ORF">JCGZ_21268</name>
</gene>
<sequence length="215" mass="25257">MVFWVEYRSTRYPVDPPDPTIFDIKVAIAHMHHDVGVWNQKIFHRGVEMDNDAIRAEDYGIRDNDEIFLSVRRDYYFQANDVKHFSTIWDHQTILEVKNEIRIMTGIPAEKMELSYIGNTLQDNQKLASYKIPNTATIDAFEMYDLEVMGYNGIYKLKVHKRMTIGQVKYKLHVEYGLDHTTMRLERAYSKGFFRDYERLSAHKYLVMMAVGGGA</sequence>
<dbReference type="SUPFAM" id="SSF54236">
    <property type="entry name" value="Ubiquitin-like"/>
    <property type="match status" value="2"/>
</dbReference>
<dbReference type="InterPro" id="IPR029071">
    <property type="entry name" value="Ubiquitin-like_domsf"/>
</dbReference>
<dbReference type="GO" id="GO:0005654">
    <property type="term" value="C:nucleoplasm"/>
    <property type="evidence" value="ECO:0007669"/>
    <property type="project" value="TreeGrafter"/>
</dbReference>
<dbReference type="GO" id="GO:0043130">
    <property type="term" value="F:ubiquitin binding"/>
    <property type="evidence" value="ECO:0007669"/>
    <property type="project" value="TreeGrafter"/>
</dbReference>
<dbReference type="Pfam" id="PF00240">
    <property type="entry name" value="ubiquitin"/>
    <property type="match status" value="1"/>
</dbReference>
<dbReference type="OrthoDB" id="814657at2759"/>
<accession>A0A067JAK8</accession>